<name>A0A089MYJ4_PAEBO</name>
<dbReference type="PANTHER" id="PTHR43673">
    <property type="entry name" value="NAD(P)H NITROREDUCTASE YDGI-RELATED"/>
    <property type="match status" value="1"/>
</dbReference>
<dbReference type="InterPro" id="IPR029478">
    <property type="entry name" value="TM1586_NiRdase"/>
</dbReference>
<dbReference type="KEGG" id="pbd:PBOR_34445"/>
<evidence type="ECO:0000256" key="2">
    <source>
        <dbReference type="ARBA" id="ARBA00023002"/>
    </source>
</evidence>
<organism evidence="4 5">
    <name type="scientific">Paenibacillus borealis</name>
    <dbReference type="NCBI Taxonomy" id="160799"/>
    <lineage>
        <taxon>Bacteria</taxon>
        <taxon>Bacillati</taxon>
        <taxon>Bacillota</taxon>
        <taxon>Bacilli</taxon>
        <taxon>Bacillales</taxon>
        <taxon>Paenibacillaceae</taxon>
        <taxon>Paenibacillus</taxon>
    </lineage>
</organism>
<comment type="similarity">
    <text evidence="1">Belongs to the nitroreductase family.</text>
</comment>
<dbReference type="RefSeq" id="WP_042218268.1">
    <property type="nucleotide sequence ID" value="NZ_CP009285.1"/>
</dbReference>
<gene>
    <name evidence="4" type="ORF">PBOR_34445</name>
</gene>
<dbReference type="Pfam" id="PF14512">
    <property type="entry name" value="TM1586_NiRdase"/>
    <property type="match status" value="1"/>
</dbReference>
<dbReference type="AlphaFoldDB" id="A0A089MYJ4"/>
<dbReference type="HOGENOM" id="CLU_070562_1_0_9"/>
<protein>
    <submittedName>
        <fullName evidence="4">Nitroreductase</fullName>
    </submittedName>
</protein>
<dbReference type="Proteomes" id="UP000029518">
    <property type="component" value="Chromosome"/>
</dbReference>
<reference evidence="4" key="1">
    <citation type="submission" date="2014-08" db="EMBL/GenBank/DDBJ databases">
        <title>Comparative genomics of the Paenibacillus odorifer group.</title>
        <authorList>
            <person name="den Bakker H.C."/>
            <person name="Tsai Y.-C.Y.-C."/>
            <person name="Martin N."/>
            <person name="Korlach J."/>
            <person name="Wiedmann M."/>
        </authorList>
    </citation>
    <scope>NUCLEOTIDE SEQUENCE [LARGE SCALE GENOMIC DNA]</scope>
    <source>
        <strain evidence="4">DSM 13188</strain>
    </source>
</reference>
<evidence type="ECO:0000256" key="1">
    <source>
        <dbReference type="ARBA" id="ARBA00007118"/>
    </source>
</evidence>
<proteinExistence type="inferred from homology"/>
<dbReference type="GO" id="GO:0016491">
    <property type="term" value="F:oxidoreductase activity"/>
    <property type="evidence" value="ECO:0007669"/>
    <property type="project" value="UniProtKB-KW"/>
</dbReference>
<dbReference type="InterPro" id="IPR000415">
    <property type="entry name" value="Nitroreductase-like"/>
</dbReference>
<dbReference type="EMBL" id="CP009285">
    <property type="protein sequence ID" value="AIQ61439.1"/>
    <property type="molecule type" value="Genomic_DNA"/>
</dbReference>
<sequence length="287" mass="32075">MGNAVMEIMEKRKSVRTYETTPIDTAAHNSIMEYLDKEENLRGPFGGISGIEWIWAKGGAGEGKGMKLGAYGIIMNPQAYLVGSVRNEKLALLEFGYTFQKLILFATGLGLGTCWIGGTFNRKSFTRELELAEGEIIPCITPLGYAREKQRLLDTTMRYVVRADNKKPWQELFCDSDFSKKLTPEAAGKLAVPIEMVRIGPSASNKQPWRLVLSPDRQMVHFYLQHTPNYSGNKLGFQMQRIDIGIAACNFELACRELDIAGTWTIQDPGIEAGSPHTEYMLSYTLS</sequence>
<evidence type="ECO:0000313" key="4">
    <source>
        <dbReference type="EMBL" id="AIQ61439.1"/>
    </source>
</evidence>
<dbReference type="OrthoDB" id="9814075at2"/>
<accession>A0A089MYJ4</accession>
<evidence type="ECO:0000313" key="5">
    <source>
        <dbReference type="Proteomes" id="UP000029518"/>
    </source>
</evidence>
<dbReference type="Gene3D" id="3.40.109.10">
    <property type="entry name" value="NADH Oxidase"/>
    <property type="match status" value="1"/>
</dbReference>
<feature type="domain" description="Putative nitroreductase TM1586" evidence="3">
    <location>
        <begin position="5"/>
        <end position="254"/>
    </location>
</feature>
<evidence type="ECO:0000259" key="3">
    <source>
        <dbReference type="Pfam" id="PF14512"/>
    </source>
</evidence>
<dbReference type="PANTHER" id="PTHR43673:SF10">
    <property type="entry name" value="NADH DEHYDROGENASE_NAD(P)H NITROREDUCTASE XCC3605-RELATED"/>
    <property type="match status" value="1"/>
</dbReference>
<keyword evidence="5" id="KW-1185">Reference proteome</keyword>
<keyword evidence="2" id="KW-0560">Oxidoreductase</keyword>
<dbReference type="SUPFAM" id="SSF55469">
    <property type="entry name" value="FMN-dependent nitroreductase-like"/>
    <property type="match status" value="2"/>
</dbReference>
<dbReference type="Gene3D" id="3.40.109.30">
    <property type="entry name" value="putative nitroreductase (tm1586), domain 2"/>
    <property type="match status" value="1"/>
</dbReference>